<keyword evidence="3" id="KW-0645">Protease</keyword>
<gene>
    <name evidence="10" type="ORF">HMPREF0555_0419</name>
</gene>
<protein>
    <submittedName>
        <fullName evidence="10">Peptidase family M13</fullName>
        <ecNumber evidence="10">3.4.24.-</ecNumber>
    </submittedName>
</protein>
<reference evidence="10 11" key="1">
    <citation type="submission" date="2009-04" db="EMBL/GenBank/DDBJ databases">
        <authorList>
            <person name="Qin X."/>
            <person name="Bachman B."/>
            <person name="Battles P."/>
            <person name="Bell A."/>
            <person name="Bess C."/>
            <person name="Bickham C."/>
            <person name="Chaboub L."/>
            <person name="Chen D."/>
            <person name="Coyle M."/>
            <person name="Deiros D.R."/>
            <person name="Dinh H."/>
            <person name="Forbes L."/>
            <person name="Fowler G."/>
            <person name="Francisco L."/>
            <person name="Fu Q."/>
            <person name="Gubbala S."/>
            <person name="Hale W."/>
            <person name="Han Y."/>
            <person name="Hemphill L."/>
            <person name="Highlander S.K."/>
            <person name="Hirani K."/>
            <person name="Hogues M."/>
            <person name="Jackson L."/>
            <person name="Jakkamsetti A."/>
            <person name="Javaid M."/>
            <person name="Jiang H."/>
            <person name="Korchina V."/>
            <person name="Kovar C."/>
            <person name="Lara F."/>
            <person name="Lee S."/>
            <person name="Mata R."/>
            <person name="Mathew T."/>
            <person name="Moen C."/>
            <person name="Morales K."/>
            <person name="Munidasa M."/>
            <person name="Nazareth L."/>
            <person name="Ngo R."/>
            <person name="Nguyen L."/>
            <person name="Okwuonu G."/>
            <person name="Ongeri F."/>
            <person name="Patil S."/>
            <person name="Petrosino J."/>
            <person name="Pham C."/>
            <person name="Pham P."/>
            <person name="Pu L.-L."/>
            <person name="Puazo M."/>
            <person name="Raj R."/>
            <person name="Reid J."/>
            <person name="Rouhana J."/>
            <person name="Saada N."/>
            <person name="Shang Y."/>
            <person name="Simmons D."/>
            <person name="Thornton R."/>
            <person name="Warren J."/>
            <person name="Weissenberger G."/>
            <person name="Zhang J."/>
            <person name="Zhang L."/>
            <person name="Zhou C."/>
            <person name="Zhu D."/>
            <person name="Muzny D."/>
            <person name="Worley K."/>
            <person name="Gibbs R."/>
        </authorList>
    </citation>
    <scope>NUCLEOTIDE SEQUENCE [LARGE SCALE GENOMIC DNA]</scope>
    <source>
        <strain evidence="10 11">ATCC 19254</strain>
    </source>
</reference>
<comment type="caution">
    <text evidence="10">The sequence shown here is derived from an EMBL/GenBank/DDBJ whole genome shotgun (WGS) entry which is preliminary data.</text>
</comment>
<dbReference type="AlphaFoldDB" id="C2KIF3"/>
<dbReference type="InterPro" id="IPR000718">
    <property type="entry name" value="Peptidase_M13"/>
</dbReference>
<dbReference type="Pfam" id="PF05649">
    <property type="entry name" value="Peptidase_M13_N"/>
    <property type="match status" value="1"/>
</dbReference>
<dbReference type="GO" id="GO:0016485">
    <property type="term" value="P:protein processing"/>
    <property type="evidence" value="ECO:0007669"/>
    <property type="project" value="TreeGrafter"/>
</dbReference>
<keyword evidence="5 10" id="KW-0378">Hydrolase</keyword>
<keyword evidence="7" id="KW-0482">Metalloprotease</keyword>
<evidence type="ECO:0000259" key="8">
    <source>
        <dbReference type="Pfam" id="PF01431"/>
    </source>
</evidence>
<dbReference type="PANTHER" id="PTHR11733">
    <property type="entry name" value="ZINC METALLOPROTEASE FAMILY M13 NEPRILYSIN-RELATED"/>
    <property type="match status" value="1"/>
</dbReference>
<evidence type="ECO:0000256" key="6">
    <source>
        <dbReference type="ARBA" id="ARBA00022833"/>
    </source>
</evidence>
<feature type="domain" description="Peptidase M13 C-terminal" evidence="8">
    <location>
        <begin position="443"/>
        <end position="633"/>
    </location>
</feature>
<keyword evidence="6" id="KW-0862">Zinc</keyword>
<evidence type="ECO:0000256" key="3">
    <source>
        <dbReference type="ARBA" id="ARBA00022670"/>
    </source>
</evidence>
<evidence type="ECO:0000313" key="11">
    <source>
        <dbReference type="Proteomes" id="UP000004283"/>
    </source>
</evidence>
<keyword evidence="4" id="KW-0479">Metal-binding</keyword>
<dbReference type="GO" id="GO:0046872">
    <property type="term" value="F:metal ion binding"/>
    <property type="evidence" value="ECO:0007669"/>
    <property type="project" value="UniProtKB-KW"/>
</dbReference>
<dbReference type="SUPFAM" id="SSF55486">
    <property type="entry name" value="Metalloproteases ('zincins'), catalytic domain"/>
    <property type="match status" value="1"/>
</dbReference>
<accession>C2KIF3</accession>
<evidence type="ECO:0000256" key="2">
    <source>
        <dbReference type="ARBA" id="ARBA00007357"/>
    </source>
</evidence>
<feature type="domain" description="Peptidase M13 N-terminal" evidence="9">
    <location>
        <begin position="11"/>
        <end position="389"/>
    </location>
</feature>
<dbReference type="InterPro" id="IPR008753">
    <property type="entry name" value="Peptidase_M13_N"/>
</dbReference>
<dbReference type="InterPro" id="IPR042089">
    <property type="entry name" value="Peptidase_M13_dom_2"/>
</dbReference>
<dbReference type="PROSITE" id="PS51885">
    <property type="entry name" value="NEPRILYSIN"/>
    <property type="match status" value="1"/>
</dbReference>
<evidence type="ECO:0000256" key="7">
    <source>
        <dbReference type="ARBA" id="ARBA00023049"/>
    </source>
</evidence>
<sequence>MRRSDLMVRIQDDFYEAINGEWEKKAVIPSDKPRTGGFSDLADDIEQWLLKTTSGWQKGQDLPDDDILNNFVKYHRLASDFATRDELGSSPIRPFLKQYQSFSSFADFASHIADLEKAELPNAFPFGVEPDFKDARTNVLWAGGLDILLPDTTYYAKDHRQAKVLLAKFREEQEDLLPKFGFSESETNNLIDKYLAFDARVATVVLSQEEGHEYAKLYHPYEWEKFVQLSPALPLNDILNELVGQIPDMVVVPEERFWQAADQFYSEEAWPLLKAYLLVTLVNQFTPYLSDEIRILGGVYQRALSGLPEAMSQEKSAFYLASRPFNQAIGLYYASEKFSPEAKADVEEKVASMIDVYKNRLQSVQWLNTETRKKAVTKLNTIVPHIGYPEKLPERLKKKVVSSDATLFETALKFRKIEIAYAWSKWHQPVDRSEWHMPAHLVNAYYDPQQNQIVFPAAILQEPFYSLAQSSSANYGGIGAVIAHEISHAFDTNGASFDEFGSLNNWWTDKDYESFKVRTDQIVAQFDGLDSYGAKVNGHLTVSENVADLGGLAAALEAAKRDDDFSATEFFENWAAIWRMKARPEYMKLLAASDPHGPAKLRVNIQVKNFDDFFATFNVKQGDNMWLDPQERVQIW</sequence>
<dbReference type="GO" id="GO:0004222">
    <property type="term" value="F:metalloendopeptidase activity"/>
    <property type="evidence" value="ECO:0007669"/>
    <property type="project" value="InterPro"/>
</dbReference>
<comment type="cofactor">
    <cofactor evidence="1">
        <name>Zn(2+)</name>
        <dbReference type="ChEBI" id="CHEBI:29105"/>
    </cofactor>
</comment>
<dbReference type="Proteomes" id="UP000004283">
    <property type="component" value="Unassembled WGS sequence"/>
</dbReference>
<dbReference type="GO" id="GO:0005886">
    <property type="term" value="C:plasma membrane"/>
    <property type="evidence" value="ECO:0007669"/>
    <property type="project" value="TreeGrafter"/>
</dbReference>
<dbReference type="HOGENOM" id="CLU_006187_7_2_9"/>
<dbReference type="PANTHER" id="PTHR11733:SF167">
    <property type="entry name" value="FI17812P1-RELATED"/>
    <property type="match status" value="1"/>
</dbReference>
<evidence type="ECO:0000256" key="5">
    <source>
        <dbReference type="ARBA" id="ARBA00022801"/>
    </source>
</evidence>
<dbReference type="EC" id="3.4.24.-" evidence="10"/>
<organism evidence="10 11">
    <name type="scientific">Leuconostoc mesenteroides subsp. cremoris ATCC 19254</name>
    <dbReference type="NCBI Taxonomy" id="586220"/>
    <lineage>
        <taxon>Bacteria</taxon>
        <taxon>Bacillati</taxon>
        <taxon>Bacillota</taxon>
        <taxon>Bacilli</taxon>
        <taxon>Lactobacillales</taxon>
        <taxon>Lactobacillaceae</taxon>
        <taxon>Leuconostoc</taxon>
    </lineage>
</organism>
<dbReference type="MEROPS" id="M13.005"/>
<dbReference type="Pfam" id="PF01431">
    <property type="entry name" value="Peptidase_M13"/>
    <property type="match status" value="1"/>
</dbReference>
<name>C2KIF3_LEUMC</name>
<dbReference type="Gene3D" id="3.40.390.10">
    <property type="entry name" value="Collagenase (Catalytic Domain)"/>
    <property type="match status" value="1"/>
</dbReference>
<dbReference type="EMBL" id="ACKV01000013">
    <property type="protein sequence ID" value="EEJ42979.1"/>
    <property type="molecule type" value="Genomic_DNA"/>
</dbReference>
<dbReference type="InterPro" id="IPR024079">
    <property type="entry name" value="MetalloPept_cat_dom_sf"/>
</dbReference>
<evidence type="ECO:0000256" key="1">
    <source>
        <dbReference type="ARBA" id="ARBA00001947"/>
    </source>
</evidence>
<dbReference type="CDD" id="cd08662">
    <property type="entry name" value="M13"/>
    <property type="match status" value="1"/>
</dbReference>
<evidence type="ECO:0000256" key="4">
    <source>
        <dbReference type="ARBA" id="ARBA00022723"/>
    </source>
</evidence>
<proteinExistence type="inferred from homology"/>
<evidence type="ECO:0000313" key="10">
    <source>
        <dbReference type="EMBL" id="EEJ42979.1"/>
    </source>
</evidence>
<comment type="similarity">
    <text evidence="2">Belongs to the peptidase M13 family.</text>
</comment>
<dbReference type="Gene3D" id="1.10.1380.10">
    <property type="entry name" value="Neutral endopeptidase , domain2"/>
    <property type="match status" value="1"/>
</dbReference>
<evidence type="ECO:0000259" key="9">
    <source>
        <dbReference type="Pfam" id="PF05649"/>
    </source>
</evidence>
<dbReference type="PRINTS" id="PR00786">
    <property type="entry name" value="NEPRILYSIN"/>
</dbReference>
<dbReference type="InterPro" id="IPR018497">
    <property type="entry name" value="Peptidase_M13_C"/>
</dbReference>